<feature type="transmembrane region" description="Helical" evidence="19">
    <location>
        <begin position="157"/>
        <end position="177"/>
    </location>
</feature>
<evidence type="ECO:0000256" key="5">
    <source>
        <dbReference type="ARBA" id="ARBA00010185"/>
    </source>
</evidence>
<keyword evidence="13 19" id="KW-1133">Transmembrane helix</keyword>
<gene>
    <name evidence="20" type="ORF">BCF89_10315</name>
</gene>
<dbReference type="PANTHER" id="PTHR46382:SF1">
    <property type="entry name" value="PHOSPHATIDATE CYTIDYLYLTRANSFERASE"/>
    <property type="match status" value="1"/>
</dbReference>
<dbReference type="Proteomes" id="UP000249646">
    <property type="component" value="Unassembled WGS sequence"/>
</dbReference>
<dbReference type="PROSITE" id="PS01315">
    <property type="entry name" value="CDS"/>
    <property type="match status" value="1"/>
</dbReference>
<evidence type="ECO:0000256" key="18">
    <source>
        <dbReference type="RuleBase" id="RU003938"/>
    </source>
</evidence>
<evidence type="ECO:0000256" key="6">
    <source>
        <dbReference type="ARBA" id="ARBA00012487"/>
    </source>
</evidence>
<evidence type="ECO:0000256" key="3">
    <source>
        <dbReference type="ARBA" id="ARBA00005119"/>
    </source>
</evidence>
<protein>
    <recommendedName>
        <fullName evidence="7 18">Phosphatidate cytidylyltransferase</fullName>
        <ecNumber evidence="6 18">2.7.7.41</ecNumber>
    </recommendedName>
</protein>
<dbReference type="RefSeq" id="WP_111518354.1">
    <property type="nucleotide sequence ID" value="NZ_QKUB01000003.1"/>
</dbReference>
<comment type="catalytic activity">
    <reaction evidence="1 18">
        <text>a 1,2-diacyl-sn-glycero-3-phosphate + CTP + H(+) = a CDP-1,2-diacyl-sn-glycerol + diphosphate</text>
        <dbReference type="Rhea" id="RHEA:16229"/>
        <dbReference type="ChEBI" id="CHEBI:15378"/>
        <dbReference type="ChEBI" id="CHEBI:33019"/>
        <dbReference type="ChEBI" id="CHEBI:37563"/>
        <dbReference type="ChEBI" id="CHEBI:58332"/>
        <dbReference type="ChEBI" id="CHEBI:58608"/>
        <dbReference type="EC" id="2.7.7.41"/>
    </reaction>
</comment>
<keyword evidence="8" id="KW-1003">Cell membrane</keyword>
<dbReference type="GO" id="GO:0005886">
    <property type="term" value="C:plasma membrane"/>
    <property type="evidence" value="ECO:0007669"/>
    <property type="project" value="UniProtKB-SubCell"/>
</dbReference>
<evidence type="ECO:0000256" key="8">
    <source>
        <dbReference type="ARBA" id="ARBA00022475"/>
    </source>
</evidence>
<feature type="transmembrane region" description="Helical" evidence="19">
    <location>
        <begin position="227"/>
        <end position="245"/>
    </location>
</feature>
<dbReference type="UniPathway" id="UPA00557">
    <property type="reaction ID" value="UER00614"/>
</dbReference>
<evidence type="ECO:0000256" key="4">
    <source>
        <dbReference type="ARBA" id="ARBA00005189"/>
    </source>
</evidence>
<dbReference type="InterPro" id="IPR000374">
    <property type="entry name" value="PC_trans"/>
</dbReference>
<feature type="transmembrane region" description="Helical" evidence="19">
    <location>
        <begin position="125"/>
        <end position="145"/>
    </location>
</feature>
<keyword evidence="14" id="KW-0443">Lipid metabolism</keyword>
<dbReference type="GO" id="GO:0004605">
    <property type="term" value="F:phosphatidate cytidylyltransferase activity"/>
    <property type="evidence" value="ECO:0007669"/>
    <property type="project" value="UniProtKB-EC"/>
</dbReference>
<organism evidence="20 21">
    <name type="scientific">Metamycoplasma auris</name>
    <dbReference type="NCBI Taxonomy" id="51363"/>
    <lineage>
        <taxon>Bacteria</taxon>
        <taxon>Bacillati</taxon>
        <taxon>Mycoplasmatota</taxon>
        <taxon>Mycoplasmoidales</taxon>
        <taxon>Metamycoplasmataceae</taxon>
        <taxon>Metamycoplasma</taxon>
    </lineage>
</organism>
<evidence type="ECO:0000256" key="7">
    <source>
        <dbReference type="ARBA" id="ARBA00019373"/>
    </source>
</evidence>
<feature type="transmembrane region" description="Helical" evidence="19">
    <location>
        <begin position="64"/>
        <end position="81"/>
    </location>
</feature>
<dbReference type="OrthoDB" id="9799199at2"/>
<evidence type="ECO:0000256" key="2">
    <source>
        <dbReference type="ARBA" id="ARBA00004651"/>
    </source>
</evidence>
<dbReference type="Pfam" id="PF01148">
    <property type="entry name" value="CTP_transf_1"/>
    <property type="match status" value="1"/>
</dbReference>
<evidence type="ECO:0000256" key="1">
    <source>
        <dbReference type="ARBA" id="ARBA00001698"/>
    </source>
</evidence>
<keyword evidence="12 18" id="KW-0548">Nucleotidyltransferase</keyword>
<accession>A0A2W7HZA2</accession>
<dbReference type="EC" id="2.7.7.41" evidence="6 18"/>
<dbReference type="PANTHER" id="PTHR46382">
    <property type="entry name" value="PHOSPHATIDATE CYTIDYLYLTRANSFERASE"/>
    <property type="match status" value="1"/>
</dbReference>
<keyword evidence="16" id="KW-0594">Phospholipid biosynthesis</keyword>
<keyword evidence="11 18" id="KW-0812">Transmembrane</keyword>
<comment type="caution">
    <text evidence="20">The sequence shown here is derived from an EMBL/GenBank/DDBJ whole genome shotgun (WGS) entry which is preliminary data.</text>
</comment>
<comment type="pathway">
    <text evidence="4">Lipid metabolism.</text>
</comment>
<evidence type="ECO:0000313" key="21">
    <source>
        <dbReference type="Proteomes" id="UP000249646"/>
    </source>
</evidence>
<name>A0A2W7HZA2_9BACT</name>
<keyword evidence="10 18" id="KW-0808">Transferase</keyword>
<evidence type="ECO:0000256" key="15">
    <source>
        <dbReference type="ARBA" id="ARBA00023136"/>
    </source>
</evidence>
<evidence type="ECO:0000256" key="12">
    <source>
        <dbReference type="ARBA" id="ARBA00022695"/>
    </source>
</evidence>
<dbReference type="AlphaFoldDB" id="A0A2W7HZA2"/>
<dbReference type="GO" id="GO:0016024">
    <property type="term" value="P:CDP-diacylglycerol biosynthetic process"/>
    <property type="evidence" value="ECO:0007669"/>
    <property type="project" value="UniProtKB-UniPathway"/>
</dbReference>
<evidence type="ECO:0000256" key="16">
    <source>
        <dbReference type="ARBA" id="ARBA00023209"/>
    </source>
</evidence>
<evidence type="ECO:0000256" key="9">
    <source>
        <dbReference type="ARBA" id="ARBA00022516"/>
    </source>
</evidence>
<proteinExistence type="inferred from homology"/>
<comment type="similarity">
    <text evidence="5 18">Belongs to the CDS family.</text>
</comment>
<evidence type="ECO:0000256" key="17">
    <source>
        <dbReference type="ARBA" id="ARBA00023264"/>
    </source>
</evidence>
<evidence type="ECO:0000256" key="13">
    <source>
        <dbReference type="ARBA" id="ARBA00022989"/>
    </source>
</evidence>
<keyword evidence="21" id="KW-1185">Reference proteome</keyword>
<sequence>MKDIKVRLKSAIILLLILIPFLFVIYYGKISGKIIGIIFYSLISTWAVYEVISHRILRKWESIIISISSVLIWLMPINWFINQENNPNNSFINLASNTGIDIQTLVEQIKLTVFFGYDEITKFRVLQLLILITLISFIYLVELFVSKAKLKRKINSYLIVIFVTWFIPLAFKAIFIFNAANIYLLFAMITIPIFTDSMAYIGGSLLGRKIIKVGFAPTISPKKSWEGVIIGFIFGSLFVFITMYLGHLMQGPSIFLILTNWRQLVTGLFILPIASIIGDLVFSGIKRILGIKDFSNLIPGHGGFMDRFDSMSFVAISMSLILLIK</sequence>
<feature type="transmembrane region" description="Helical" evidence="19">
    <location>
        <begin position="183"/>
        <end position="206"/>
    </location>
</feature>
<reference evidence="20 21" key="1">
    <citation type="submission" date="2018-06" db="EMBL/GenBank/DDBJ databases">
        <title>Genomic Encyclopedia of Archaeal and Bacterial Type Strains, Phase II (KMG-II): from individual species to whole genera.</title>
        <authorList>
            <person name="Goeker M."/>
        </authorList>
    </citation>
    <scope>NUCLEOTIDE SEQUENCE [LARGE SCALE GENOMIC DNA]</scope>
    <source>
        <strain evidence="20 21">ATCC 51348</strain>
    </source>
</reference>
<keyword evidence="9" id="KW-0444">Lipid biosynthesis</keyword>
<feature type="transmembrane region" description="Helical" evidence="19">
    <location>
        <begin position="34"/>
        <end position="52"/>
    </location>
</feature>
<comment type="pathway">
    <text evidence="3 18">Phospholipid metabolism; CDP-diacylglycerol biosynthesis; CDP-diacylglycerol from sn-glycerol 3-phosphate: step 3/3.</text>
</comment>
<feature type="transmembrane region" description="Helical" evidence="19">
    <location>
        <begin position="12"/>
        <end position="28"/>
    </location>
</feature>
<evidence type="ECO:0000256" key="14">
    <source>
        <dbReference type="ARBA" id="ARBA00023098"/>
    </source>
</evidence>
<evidence type="ECO:0000256" key="11">
    <source>
        <dbReference type="ARBA" id="ARBA00022692"/>
    </source>
</evidence>
<keyword evidence="17" id="KW-1208">Phospholipid metabolism</keyword>
<feature type="transmembrane region" description="Helical" evidence="19">
    <location>
        <begin position="265"/>
        <end position="285"/>
    </location>
</feature>
<comment type="subcellular location">
    <subcellularLocation>
        <location evidence="2">Cell membrane</location>
        <topology evidence="2">Multi-pass membrane protein</topology>
    </subcellularLocation>
</comment>
<keyword evidence="15 19" id="KW-0472">Membrane</keyword>
<evidence type="ECO:0000313" key="20">
    <source>
        <dbReference type="EMBL" id="PZW00556.1"/>
    </source>
</evidence>
<evidence type="ECO:0000256" key="19">
    <source>
        <dbReference type="SAM" id="Phobius"/>
    </source>
</evidence>
<evidence type="ECO:0000256" key="10">
    <source>
        <dbReference type="ARBA" id="ARBA00022679"/>
    </source>
</evidence>
<dbReference type="EMBL" id="QKUB01000003">
    <property type="protein sequence ID" value="PZW00556.1"/>
    <property type="molecule type" value="Genomic_DNA"/>
</dbReference>